<evidence type="ECO:0000313" key="1">
    <source>
        <dbReference type="EMBL" id="MBC2293750.1"/>
    </source>
</evidence>
<organism evidence="1 2">
    <name type="scientific">Listeria booriae</name>
    <dbReference type="NCBI Taxonomy" id="1552123"/>
    <lineage>
        <taxon>Bacteria</taxon>
        <taxon>Bacillati</taxon>
        <taxon>Bacillota</taxon>
        <taxon>Bacilli</taxon>
        <taxon>Bacillales</taxon>
        <taxon>Listeriaceae</taxon>
        <taxon>Listeria</taxon>
    </lineage>
</organism>
<name>A0A842GAC3_9LIST</name>
<evidence type="ECO:0000313" key="2">
    <source>
        <dbReference type="Proteomes" id="UP000543005"/>
    </source>
</evidence>
<comment type="caution">
    <text evidence="1">The sequence shown here is derived from an EMBL/GenBank/DDBJ whole genome shotgun (WGS) entry which is preliminary data.</text>
</comment>
<reference evidence="1 2" key="1">
    <citation type="submission" date="2020-03" db="EMBL/GenBank/DDBJ databases">
        <title>Soil Listeria distribution.</title>
        <authorList>
            <person name="Liao J."/>
            <person name="Wiedmann M."/>
        </authorList>
    </citation>
    <scope>NUCLEOTIDE SEQUENCE [LARGE SCALE GENOMIC DNA]</scope>
    <source>
        <strain evidence="1 2">FSL L7-0051</strain>
    </source>
</reference>
<dbReference type="AlphaFoldDB" id="A0A842GAC3"/>
<dbReference type="Proteomes" id="UP000543005">
    <property type="component" value="Unassembled WGS sequence"/>
</dbReference>
<sequence>MEEAKTILINPKSLDIFNNYMDGRCSARTPIIVNGCKLGAGVIGYDLHSVADDKELIIAIKYHERMITDEFREKILNADNQKELGNMFKNKLDRSVEEDVRFVTHDGKPVYLAQLYKNSTFEDVMDIKVLELHHNGSLYIREDLIGEKAEESTEKEGSSQEIFSGIEELSSEAGKIVTSNGKMFIIGNDGSCRIWSKEGLYVIKNGNPLDAKQLIDKDGRILV</sequence>
<dbReference type="EMBL" id="JAARZT010000020">
    <property type="protein sequence ID" value="MBC2293750.1"/>
    <property type="molecule type" value="Genomic_DNA"/>
</dbReference>
<gene>
    <name evidence="1" type="ORF">HCC36_10970</name>
</gene>
<accession>A0A842GAC3</accession>
<dbReference type="RefSeq" id="WP_185629519.1">
    <property type="nucleotide sequence ID" value="NZ_JAARZT010000020.1"/>
</dbReference>
<proteinExistence type="predicted"/>
<protein>
    <submittedName>
        <fullName evidence="1">Uncharacterized protein</fullName>
    </submittedName>
</protein>